<evidence type="ECO:0008006" key="3">
    <source>
        <dbReference type="Google" id="ProtNLM"/>
    </source>
</evidence>
<accession>A0A2W7HVX1</accession>
<sequence length="250" mass="26601">MSAPSPTASLILAPRRRAVHGVRIGILVLDTKFQRLPGDVGNGTSWPFPVQYAVVHGATPDRIVRPTLDDDVFQLFARAADDLVALGVDGITTSCGFLALLHPQMVAHCPVPVATSALLQIPLVQSMLPAGKRVGVVTMDKASLTPAHFRAVGAPTDLPIVGIPPDGIFRRNQQTSAAVVSHAEHEAEVVAAAAALLRDHPEVGALVLECTNLPPYSATLEATFNLPVYDIVTLVEWFHAGLRPRRFNGA</sequence>
<dbReference type="NCBIfam" id="NF005679">
    <property type="entry name" value="PRK07475.1"/>
    <property type="match status" value="1"/>
</dbReference>
<proteinExistence type="predicted"/>
<evidence type="ECO:0000313" key="2">
    <source>
        <dbReference type="Proteomes" id="UP000249688"/>
    </source>
</evidence>
<protein>
    <recommendedName>
        <fullName evidence="3">Aspartate/glutamate racemase family protein</fullName>
    </recommendedName>
</protein>
<dbReference type="EMBL" id="QKYU01000043">
    <property type="protein sequence ID" value="PZW37684.1"/>
    <property type="molecule type" value="Genomic_DNA"/>
</dbReference>
<reference evidence="1 2" key="1">
    <citation type="submission" date="2018-06" db="EMBL/GenBank/DDBJ databases">
        <title>Genomic Encyclopedia of Archaeal and Bacterial Type Strains, Phase II (KMG-II): from individual species to whole genera.</title>
        <authorList>
            <person name="Goeker M."/>
        </authorList>
    </citation>
    <scope>NUCLEOTIDE SEQUENCE [LARGE SCALE GENOMIC DNA]</scope>
    <source>
        <strain evidence="1 2">DSM 24525</strain>
    </source>
</reference>
<organism evidence="1 2">
    <name type="scientific">Humitalea rosea</name>
    <dbReference type="NCBI Taxonomy" id="990373"/>
    <lineage>
        <taxon>Bacteria</taxon>
        <taxon>Pseudomonadati</taxon>
        <taxon>Pseudomonadota</taxon>
        <taxon>Alphaproteobacteria</taxon>
        <taxon>Acetobacterales</taxon>
        <taxon>Roseomonadaceae</taxon>
        <taxon>Humitalea</taxon>
    </lineage>
</organism>
<name>A0A2W7HVX1_9PROT</name>
<comment type="caution">
    <text evidence="1">The sequence shown here is derived from an EMBL/GenBank/DDBJ whole genome shotgun (WGS) entry which is preliminary data.</text>
</comment>
<dbReference type="Proteomes" id="UP000249688">
    <property type="component" value="Unassembled WGS sequence"/>
</dbReference>
<dbReference type="RefSeq" id="WP_111400511.1">
    <property type="nucleotide sequence ID" value="NZ_QKYU01000043.1"/>
</dbReference>
<keyword evidence="2" id="KW-1185">Reference proteome</keyword>
<evidence type="ECO:0000313" key="1">
    <source>
        <dbReference type="EMBL" id="PZW37684.1"/>
    </source>
</evidence>
<dbReference type="OrthoDB" id="5465390at2"/>
<gene>
    <name evidence="1" type="ORF">C8P66_1438</name>
</gene>
<dbReference type="AlphaFoldDB" id="A0A2W7HVX1"/>